<feature type="domain" description="Glycosyl transferase family 1" evidence="1">
    <location>
        <begin position="1"/>
        <end position="123"/>
    </location>
</feature>
<dbReference type="PANTHER" id="PTHR45947:SF3">
    <property type="entry name" value="SULFOQUINOVOSYL TRANSFERASE SQD2"/>
    <property type="match status" value="1"/>
</dbReference>
<dbReference type="PANTHER" id="PTHR45947">
    <property type="entry name" value="SULFOQUINOVOSYL TRANSFERASE SQD2"/>
    <property type="match status" value="1"/>
</dbReference>
<dbReference type="Gene3D" id="3.40.50.2000">
    <property type="entry name" value="Glycogen Phosphorylase B"/>
    <property type="match status" value="1"/>
</dbReference>
<dbReference type="CDD" id="cd03801">
    <property type="entry name" value="GT4_PimA-like"/>
    <property type="match status" value="1"/>
</dbReference>
<organism evidence="2 3">
    <name type="scientific">Sedimenticola thiotaurini</name>
    <dbReference type="NCBI Taxonomy" id="1543721"/>
    <lineage>
        <taxon>Bacteria</taxon>
        <taxon>Pseudomonadati</taxon>
        <taxon>Pseudomonadota</taxon>
        <taxon>Gammaproteobacteria</taxon>
        <taxon>Chromatiales</taxon>
        <taxon>Sedimenticolaceae</taxon>
        <taxon>Sedimenticola</taxon>
    </lineage>
</organism>
<dbReference type="SUPFAM" id="SSF53756">
    <property type="entry name" value="UDP-Glycosyltransferase/glycogen phosphorylase"/>
    <property type="match status" value="1"/>
</dbReference>
<name>A0A558CRH1_9GAMM</name>
<dbReference type="InterPro" id="IPR050194">
    <property type="entry name" value="Glycosyltransferase_grp1"/>
</dbReference>
<comment type="caution">
    <text evidence="2">The sequence shown here is derived from an EMBL/GenBank/DDBJ whole genome shotgun (WGS) entry which is preliminary data.</text>
</comment>
<gene>
    <name evidence="2" type="ORF">FHK82_15965</name>
</gene>
<evidence type="ECO:0000313" key="3">
    <source>
        <dbReference type="Proteomes" id="UP000317355"/>
    </source>
</evidence>
<dbReference type="GO" id="GO:0016757">
    <property type="term" value="F:glycosyltransferase activity"/>
    <property type="evidence" value="ECO:0007669"/>
    <property type="project" value="InterPro"/>
</dbReference>
<protein>
    <submittedName>
        <fullName evidence="2">Glycosyltransferase</fullName>
    </submittedName>
</protein>
<reference evidence="2 3" key="1">
    <citation type="submission" date="2019-07" db="EMBL/GenBank/DDBJ databases">
        <title>The pathways for chlorine oxyanion respiration interact through the shared metabolite chlorate.</title>
        <authorList>
            <person name="Barnum T.P."/>
            <person name="Cheng Y."/>
            <person name="Hill K.A."/>
            <person name="Lucas L.N."/>
            <person name="Carlson H.K."/>
            <person name="Coates J.D."/>
        </authorList>
    </citation>
    <scope>NUCLEOTIDE SEQUENCE [LARGE SCALE GENOMIC DNA]</scope>
    <source>
        <strain evidence="2">BK-3</strain>
    </source>
</reference>
<feature type="non-terminal residue" evidence="2">
    <location>
        <position position="1"/>
    </location>
</feature>
<proteinExistence type="predicted"/>
<keyword evidence="2" id="KW-0808">Transferase</keyword>
<dbReference type="Proteomes" id="UP000317355">
    <property type="component" value="Unassembled WGS sequence"/>
</dbReference>
<accession>A0A558CRH1</accession>
<dbReference type="AlphaFoldDB" id="A0A558CRH1"/>
<dbReference type="Pfam" id="PF00534">
    <property type="entry name" value="Glycos_transf_1"/>
    <property type="match status" value="1"/>
</dbReference>
<dbReference type="InterPro" id="IPR001296">
    <property type="entry name" value="Glyco_trans_1"/>
</dbReference>
<dbReference type="EMBL" id="VMRY01000095">
    <property type="protein sequence ID" value="TVT51360.1"/>
    <property type="molecule type" value="Genomic_DNA"/>
</dbReference>
<evidence type="ECO:0000259" key="1">
    <source>
        <dbReference type="Pfam" id="PF00534"/>
    </source>
</evidence>
<evidence type="ECO:0000313" key="2">
    <source>
        <dbReference type="EMBL" id="TVT51360.1"/>
    </source>
</evidence>
<sequence>KLWFAGDGPLKSELEEQASVLGLDDTVSFLGQQTQSEIVQLIKKCHLFILPSLSEGIPISLMEAMAGFTPAIGPNINGVPELITDGIEGFLFEPGDVDSLCKSIASSIDKRELHQQITQNAYDKVSQQYSLKTNALAKYKYMTNHII</sequence>